<feature type="compositionally biased region" description="Acidic residues" evidence="9">
    <location>
        <begin position="171"/>
        <end position="192"/>
    </location>
</feature>
<dbReference type="AlphaFoldDB" id="A0A1Y1S067"/>
<evidence type="ECO:0000313" key="11">
    <source>
        <dbReference type="EMBL" id="ORC36583.1"/>
    </source>
</evidence>
<dbReference type="Pfam" id="PF03948">
    <property type="entry name" value="Ribosomal_L9_C"/>
    <property type="match status" value="1"/>
</dbReference>
<keyword evidence="5 7" id="KW-0687">Ribonucleoprotein</keyword>
<dbReference type="NCBIfam" id="TIGR00158">
    <property type="entry name" value="L9"/>
    <property type="match status" value="1"/>
</dbReference>
<dbReference type="Pfam" id="PF01281">
    <property type="entry name" value="Ribosomal_L9_N"/>
    <property type="match status" value="1"/>
</dbReference>
<evidence type="ECO:0000313" key="12">
    <source>
        <dbReference type="Proteomes" id="UP000192343"/>
    </source>
</evidence>
<name>A0A1Y1S067_9SPIO</name>
<keyword evidence="3 7" id="KW-0694">RNA-binding</keyword>
<feature type="region of interest" description="Disordered" evidence="9">
    <location>
        <begin position="152"/>
        <end position="203"/>
    </location>
</feature>
<protein>
    <recommendedName>
        <fullName evidence="6 7">Large ribosomal subunit protein bL9</fullName>
    </recommendedName>
</protein>
<dbReference type="STRING" id="1963862.B4O97_05835"/>
<dbReference type="InterPro" id="IPR009027">
    <property type="entry name" value="Ribosomal_bL9/RNase_H1_N"/>
</dbReference>
<dbReference type="InterPro" id="IPR020070">
    <property type="entry name" value="Ribosomal_bL9_N"/>
</dbReference>
<keyword evidence="2 7" id="KW-0699">rRNA-binding</keyword>
<dbReference type="InterPro" id="IPR000244">
    <property type="entry name" value="Ribosomal_bL9"/>
</dbReference>
<evidence type="ECO:0000256" key="1">
    <source>
        <dbReference type="ARBA" id="ARBA00010605"/>
    </source>
</evidence>
<dbReference type="PANTHER" id="PTHR21368">
    <property type="entry name" value="50S RIBOSOMAL PROTEIN L9"/>
    <property type="match status" value="1"/>
</dbReference>
<dbReference type="InterPro" id="IPR020594">
    <property type="entry name" value="Ribosomal_bL9_bac/chp"/>
</dbReference>
<dbReference type="FunFam" id="3.40.5.10:FF:000003">
    <property type="entry name" value="50S ribosomal protein L9"/>
    <property type="match status" value="1"/>
</dbReference>
<evidence type="ECO:0000256" key="5">
    <source>
        <dbReference type="ARBA" id="ARBA00023274"/>
    </source>
</evidence>
<dbReference type="GO" id="GO:1990904">
    <property type="term" value="C:ribonucleoprotein complex"/>
    <property type="evidence" value="ECO:0007669"/>
    <property type="project" value="UniProtKB-KW"/>
</dbReference>
<dbReference type="SUPFAM" id="SSF55658">
    <property type="entry name" value="L9 N-domain-like"/>
    <property type="match status" value="1"/>
</dbReference>
<feature type="coiled-coil region" evidence="8">
    <location>
        <begin position="44"/>
        <end position="78"/>
    </location>
</feature>
<dbReference type="Gene3D" id="3.10.430.100">
    <property type="entry name" value="Ribosomal protein L9, C-terminal domain"/>
    <property type="match status" value="1"/>
</dbReference>
<evidence type="ECO:0000256" key="8">
    <source>
        <dbReference type="SAM" id="Coils"/>
    </source>
</evidence>
<dbReference type="HAMAP" id="MF_00503">
    <property type="entry name" value="Ribosomal_bL9"/>
    <property type="match status" value="1"/>
</dbReference>
<accession>A0A1Y1S067</accession>
<reference evidence="11 12" key="1">
    <citation type="submission" date="2017-03" db="EMBL/GenBank/DDBJ databases">
        <title>Draft Genome sequence of Marispirochaeta sp. strain JC444.</title>
        <authorList>
            <person name="Shivani Y."/>
            <person name="Subhash Y."/>
            <person name="Sasikala C."/>
            <person name="Ramana C."/>
        </authorList>
    </citation>
    <scope>NUCLEOTIDE SEQUENCE [LARGE SCALE GENOMIC DNA]</scope>
    <source>
        <strain evidence="11 12">JC444</strain>
    </source>
</reference>
<dbReference type="InterPro" id="IPR036791">
    <property type="entry name" value="Ribosomal_bL9_C_sf"/>
</dbReference>
<comment type="function">
    <text evidence="7">Binds to the 23S rRNA.</text>
</comment>
<sequence length="203" mass="22534">MKIILKEDVYNLGEEGDIRVVKPGYARNYLIPQGLAVPFNKGNAAMFEQRREAIEKRKEEKRNAAMGLKERIETLELTIPMPAGDTGKLFGSVTNATVSDALAKEGIHVERKKIDLVEHTIKMIGKHKARIKLYESNVAELQFLVVDEKTGAVEPKGTVKAEKEAPVQQDAPEEETSSEEEALDEAAAEESEDSVKEEVGEEE</sequence>
<dbReference type="Proteomes" id="UP000192343">
    <property type="component" value="Unassembled WGS sequence"/>
</dbReference>
<dbReference type="RefSeq" id="WP_083049123.1">
    <property type="nucleotide sequence ID" value="NZ_CAXXQO010000004.1"/>
</dbReference>
<dbReference type="GO" id="GO:0005840">
    <property type="term" value="C:ribosome"/>
    <property type="evidence" value="ECO:0007669"/>
    <property type="project" value="UniProtKB-KW"/>
</dbReference>
<evidence type="ECO:0000256" key="9">
    <source>
        <dbReference type="SAM" id="MobiDB-lite"/>
    </source>
</evidence>
<dbReference type="GO" id="GO:0006412">
    <property type="term" value="P:translation"/>
    <property type="evidence" value="ECO:0007669"/>
    <property type="project" value="UniProtKB-UniRule"/>
</dbReference>
<evidence type="ECO:0000256" key="6">
    <source>
        <dbReference type="ARBA" id="ARBA00035292"/>
    </source>
</evidence>
<evidence type="ECO:0000259" key="10">
    <source>
        <dbReference type="PROSITE" id="PS00651"/>
    </source>
</evidence>
<feature type="compositionally biased region" description="Basic and acidic residues" evidence="9">
    <location>
        <begin position="193"/>
        <end position="203"/>
    </location>
</feature>
<dbReference type="SUPFAM" id="SSF55653">
    <property type="entry name" value="Ribosomal protein L9 C-domain"/>
    <property type="match status" value="1"/>
</dbReference>
<feature type="compositionally biased region" description="Basic and acidic residues" evidence="9">
    <location>
        <begin position="152"/>
        <end position="165"/>
    </location>
</feature>
<proteinExistence type="inferred from homology"/>
<evidence type="ECO:0000256" key="4">
    <source>
        <dbReference type="ARBA" id="ARBA00022980"/>
    </source>
</evidence>
<gene>
    <name evidence="7" type="primary">rplI</name>
    <name evidence="11" type="ORF">B4O97_05835</name>
</gene>
<evidence type="ECO:0000256" key="2">
    <source>
        <dbReference type="ARBA" id="ARBA00022730"/>
    </source>
</evidence>
<dbReference type="Gene3D" id="3.40.5.10">
    <property type="entry name" value="Ribosomal protein L9, N-terminal domain"/>
    <property type="match status" value="1"/>
</dbReference>
<keyword evidence="4 7" id="KW-0689">Ribosomal protein</keyword>
<dbReference type="InterPro" id="IPR036935">
    <property type="entry name" value="Ribosomal_bL9_N_sf"/>
</dbReference>
<evidence type="ECO:0000256" key="7">
    <source>
        <dbReference type="HAMAP-Rule" id="MF_00503"/>
    </source>
</evidence>
<feature type="domain" description="Ribosomal protein L9" evidence="10">
    <location>
        <begin position="13"/>
        <end position="40"/>
    </location>
</feature>
<keyword evidence="12" id="KW-1185">Reference proteome</keyword>
<dbReference type="PROSITE" id="PS00651">
    <property type="entry name" value="RIBOSOMAL_L9"/>
    <property type="match status" value="1"/>
</dbReference>
<evidence type="ECO:0000256" key="3">
    <source>
        <dbReference type="ARBA" id="ARBA00022884"/>
    </source>
</evidence>
<comment type="caution">
    <text evidence="11">The sequence shown here is derived from an EMBL/GenBank/DDBJ whole genome shotgun (WGS) entry which is preliminary data.</text>
</comment>
<dbReference type="InterPro" id="IPR020069">
    <property type="entry name" value="Ribosomal_bL9_C"/>
</dbReference>
<dbReference type="GO" id="GO:0003735">
    <property type="term" value="F:structural constituent of ribosome"/>
    <property type="evidence" value="ECO:0007669"/>
    <property type="project" value="InterPro"/>
</dbReference>
<dbReference type="EMBL" id="MWQY01000005">
    <property type="protein sequence ID" value="ORC36583.1"/>
    <property type="molecule type" value="Genomic_DNA"/>
</dbReference>
<keyword evidence="8" id="KW-0175">Coiled coil</keyword>
<organism evidence="11 12">
    <name type="scientific">Marispirochaeta aestuarii</name>
    <dbReference type="NCBI Taxonomy" id="1963862"/>
    <lineage>
        <taxon>Bacteria</taxon>
        <taxon>Pseudomonadati</taxon>
        <taxon>Spirochaetota</taxon>
        <taxon>Spirochaetia</taxon>
        <taxon>Spirochaetales</taxon>
        <taxon>Spirochaetaceae</taxon>
        <taxon>Marispirochaeta</taxon>
    </lineage>
</organism>
<dbReference type="GO" id="GO:0019843">
    <property type="term" value="F:rRNA binding"/>
    <property type="evidence" value="ECO:0007669"/>
    <property type="project" value="UniProtKB-UniRule"/>
</dbReference>
<comment type="similarity">
    <text evidence="1 7">Belongs to the bacterial ribosomal protein bL9 family.</text>
</comment>
<dbReference type="OrthoDB" id="9788336at2"/>